<dbReference type="EMBL" id="BAAABM010000016">
    <property type="protein sequence ID" value="GAA0331811.1"/>
    <property type="molecule type" value="Genomic_DNA"/>
</dbReference>
<evidence type="ECO:0000256" key="1">
    <source>
        <dbReference type="SAM" id="MobiDB-lite"/>
    </source>
</evidence>
<feature type="compositionally biased region" description="Low complexity" evidence="1">
    <location>
        <begin position="207"/>
        <end position="233"/>
    </location>
</feature>
<sequence length="270" mass="26763">MTGGGTATPEPLDLSEITRSGDLFDALATRRVSIDPGSGSTVPDDPAARLLAALVADVDTGAPPLPTPAPARVPCTGAKTSGRPVVRAFVTFSAVAVMLTTAGAAVAGGGGDGGPRSHAPSAKSKITERSKARIQTIVRALPSGPRPTPAAGTASPAPSPSKASGAHAPAKEERGSGLAGRPANRPVTPGGRPTGGPSPTPTPTPSPGTGAPTGSPSPVSTPSATPRPSGSTTRPDRPRRRAASSNTDTNTDTNTDANTGTLRQRRGDHR</sequence>
<name>A0ABP3G1L2_9ACTN</name>
<feature type="compositionally biased region" description="Pro residues" evidence="1">
    <location>
        <begin position="196"/>
        <end position="206"/>
    </location>
</feature>
<reference evidence="3" key="1">
    <citation type="journal article" date="2019" name="Int. J. Syst. Evol. Microbiol.">
        <title>The Global Catalogue of Microorganisms (GCM) 10K type strain sequencing project: providing services to taxonomists for standard genome sequencing and annotation.</title>
        <authorList>
            <consortium name="The Broad Institute Genomics Platform"/>
            <consortium name="The Broad Institute Genome Sequencing Center for Infectious Disease"/>
            <person name="Wu L."/>
            <person name="Ma J."/>
        </authorList>
    </citation>
    <scope>NUCLEOTIDE SEQUENCE [LARGE SCALE GENOMIC DNA]</scope>
    <source>
        <strain evidence="3">JCM 3146</strain>
    </source>
</reference>
<proteinExistence type="predicted"/>
<comment type="caution">
    <text evidence="2">The sequence shown here is derived from an EMBL/GenBank/DDBJ whole genome shotgun (WGS) entry which is preliminary data.</text>
</comment>
<keyword evidence="3" id="KW-1185">Reference proteome</keyword>
<protein>
    <submittedName>
        <fullName evidence="2">Uncharacterized protein</fullName>
    </submittedName>
</protein>
<organism evidence="2 3">
    <name type="scientific">Actinoallomurus spadix</name>
    <dbReference type="NCBI Taxonomy" id="79912"/>
    <lineage>
        <taxon>Bacteria</taxon>
        <taxon>Bacillati</taxon>
        <taxon>Actinomycetota</taxon>
        <taxon>Actinomycetes</taxon>
        <taxon>Streptosporangiales</taxon>
        <taxon>Thermomonosporaceae</taxon>
        <taxon>Actinoallomurus</taxon>
    </lineage>
</organism>
<dbReference type="RefSeq" id="WP_252805347.1">
    <property type="nucleotide sequence ID" value="NZ_BAAABM010000016.1"/>
</dbReference>
<dbReference type="Proteomes" id="UP001501822">
    <property type="component" value="Unassembled WGS sequence"/>
</dbReference>
<evidence type="ECO:0000313" key="2">
    <source>
        <dbReference type="EMBL" id="GAA0331811.1"/>
    </source>
</evidence>
<feature type="region of interest" description="Disordered" evidence="1">
    <location>
        <begin position="107"/>
        <end position="270"/>
    </location>
</feature>
<gene>
    <name evidence="2" type="ORF">GCM10010151_22080</name>
</gene>
<accession>A0ABP3G1L2</accession>
<feature type="compositionally biased region" description="Low complexity" evidence="1">
    <location>
        <begin position="243"/>
        <end position="259"/>
    </location>
</feature>
<feature type="compositionally biased region" description="Low complexity" evidence="1">
    <location>
        <begin position="186"/>
        <end position="195"/>
    </location>
</feature>
<feature type="compositionally biased region" description="Low complexity" evidence="1">
    <location>
        <begin position="149"/>
        <end position="168"/>
    </location>
</feature>
<evidence type="ECO:0000313" key="3">
    <source>
        <dbReference type="Proteomes" id="UP001501822"/>
    </source>
</evidence>